<evidence type="ECO:0000256" key="1">
    <source>
        <dbReference type="SAM" id="Phobius"/>
    </source>
</evidence>
<dbReference type="InterPro" id="IPR009825">
    <property type="entry name" value="ECF_substrate-spec-like"/>
</dbReference>
<dbReference type="Gene3D" id="1.10.1760.20">
    <property type="match status" value="1"/>
</dbReference>
<dbReference type="Proteomes" id="UP000298347">
    <property type="component" value="Unassembled WGS sequence"/>
</dbReference>
<dbReference type="OrthoDB" id="5198189at2"/>
<dbReference type="EMBL" id="SRJD01000002">
    <property type="protein sequence ID" value="TGA99878.1"/>
    <property type="molecule type" value="Genomic_DNA"/>
</dbReference>
<organism evidence="2 3">
    <name type="scientific">Sporolactobacillus shoreae</name>
    <dbReference type="NCBI Taxonomy" id="1465501"/>
    <lineage>
        <taxon>Bacteria</taxon>
        <taxon>Bacillati</taxon>
        <taxon>Bacillota</taxon>
        <taxon>Bacilli</taxon>
        <taxon>Bacillales</taxon>
        <taxon>Sporolactobacillaceae</taxon>
        <taxon>Sporolactobacillus</taxon>
    </lineage>
</organism>
<keyword evidence="1" id="KW-0812">Transmembrane</keyword>
<feature type="transmembrane region" description="Helical" evidence="1">
    <location>
        <begin position="53"/>
        <end position="79"/>
    </location>
</feature>
<accession>A0A4Z0GUD8</accession>
<keyword evidence="3" id="KW-1185">Reference proteome</keyword>
<reference evidence="2 3" key="1">
    <citation type="journal article" date="2015" name="Int. J. Syst. Evol. Microbiol.">
        <title>Sporolactobacillus shoreae sp. nov. and Sporolactobacillus spathodeae sp. nov., two spore-forming lactic acid bacteria isolated from tree barks in Thailand.</title>
        <authorList>
            <person name="Thamacharoensuk T."/>
            <person name="Kitahara M."/>
            <person name="Ohkuma M."/>
            <person name="Thongchul N."/>
            <person name="Tanasupawat S."/>
        </authorList>
    </citation>
    <scope>NUCLEOTIDE SEQUENCE [LARGE SCALE GENOMIC DNA]</scope>
    <source>
        <strain evidence="2 3">BK92</strain>
    </source>
</reference>
<comment type="caution">
    <text evidence="2">The sequence shown here is derived from an EMBL/GenBank/DDBJ whole genome shotgun (WGS) entry which is preliminary data.</text>
</comment>
<keyword evidence="1" id="KW-0472">Membrane</keyword>
<feature type="transmembrane region" description="Helical" evidence="1">
    <location>
        <begin position="91"/>
        <end position="115"/>
    </location>
</feature>
<evidence type="ECO:0000313" key="2">
    <source>
        <dbReference type="EMBL" id="TGA99878.1"/>
    </source>
</evidence>
<proteinExistence type="predicted"/>
<dbReference type="AlphaFoldDB" id="A0A4Z0GUD8"/>
<protein>
    <submittedName>
        <fullName evidence="2">ECF transporter S component</fullName>
    </submittedName>
</protein>
<dbReference type="Pfam" id="PF07155">
    <property type="entry name" value="ECF-ribofla_trS"/>
    <property type="match status" value="1"/>
</dbReference>
<feature type="transmembrane region" description="Helical" evidence="1">
    <location>
        <begin position="135"/>
        <end position="154"/>
    </location>
</feature>
<name>A0A4Z0GUD8_9BACL</name>
<evidence type="ECO:0000313" key="3">
    <source>
        <dbReference type="Proteomes" id="UP000298347"/>
    </source>
</evidence>
<dbReference type="GO" id="GO:0016020">
    <property type="term" value="C:membrane"/>
    <property type="evidence" value="ECO:0007669"/>
    <property type="project" value="InterPro"/>
</dbReference>
<sequence length="164" mass="18395">MLRVRKITLLSLLTSAAVAGRLLIHGVNIQPATIIIILTGWFFGWKMGLIEGLMVAFLSDLILGLGLWTPFQMAAWGLIGLISSFLPKKKLFYVGWLAVSGYLFGLIMACSYFLMSSNIWTVISMYLSGLFFDTYHAVGNLMFGLLSPMLFKLFRKEQESLKIK</sequence>
<gene>
    <name evidence="2" type="ORF">E4665_02715</name>
</gene>
<keyword evidence="1" id="KW-1133">Transmembrane helix</keyword>
<dbReference type="RefSeq" id="WP_135347273.1">
    <property type="nucleotide sequence ID" value="NZ_SRJD01000002.1"/>
</dbReference>